<feature type="signal peptide" evidence="8">
    <location>
        <begin position="1"/>
        <end position="19"/>
    </location>
</feature>
<keyword evidence="11" id="KW-1185">Reference proteome</keyword>
<dbReference type="OrthoDB" id="9790951at2"/>
<dbReference type="SMART" id="SM00287">
    <property type="entry name" value="SH3b"/>
    <property type="match status" value="1"/>
</dbReference>
<evidence type="ECO:0000256" key="8">
    <source>
        <dbReference type="SAM" id="SignalP"/>
    </source>
</evidence>
<evidence type="ECO:0000256" key="6">
    <source>
        <dbReference type="SAM" id="Coils"/>
    </source>
</evidence>
<dbReference type="GO" id="GO:0016020">
    <property type="term" value="C:membrane"/>
    <property type="evidence" value="ECO:0007669"/>
    <property type="project" value="UniProtKB-SubCell"/>
</dbReference>
<proteinExistence type="predicted"/>
<evidence type="ECO:0000256" key="1">
    <source>
        <dbReference type="ARBA" id="ARBA00004167"/>
    </source>
</evidence>
<comment type="subcellular location">
    <subcellularLocation>
        <location evidence="1">Membrane</location>
        <topology evidence="1">Single-pass membrane protein</topology>
    </subcellularLocation>
</comment>
<name>A0A063Y9K3_9GAMM</name>
<gene>
    <name evidence="10" type="ORF">ADINL_0646</name>
</gene>
<feature type="domain" description="SH3b" evidence="9">
    <location>
        <begin position="20"/>
        <end position="84"/>
    </location>
</feature>
<evidence type="ECO:0000256" key="2">
    <source>
        <dbReference type="ARBA" id="ARBA00022692"/>
    </source>
</evidence>
<keyword evidence="2 7" id="KW-0812">Transmembrane</keyword>
<dbReference type="PROSITE" id="PS51781">
    <property type="entry name" value="SH3B"/>
    <property type="match status" value="1"/>
</dbReference>
<protein>
    <submittedName>
        <fullName evidence="10">SH3 domain protein</fullName>
    </submittedName>
</protein>
<dbReference type="Proteomes" id="UP000027318">
    <property type="component" value="Unassembled WGS sequence"/>
</dbReference>
<keyword evidence="4 7" id="KW-1133">Transmembrane helix</keyword>
<evidence type="ECO:0000313" key="10">
    <source>
        <dbReference type="EMBL" id="KDE40997.1"/>
    </source>
</evidence>
<dbReference type="Gene3D" id="6.10.140.920">
    <property type="match status" value="1"/>
</dbReference>
<dbReference type="SUPFAM" id="SSF161270">
    <property type="entry name" value="PspA lactotransferrin-binding region"/>
    <property type="match status" value="1"/>
</dbReference>
<keyword evidence="6" id="KW-0175">Coiled coil</keyword>
<dbReference type="EMBL" id="JMSZ01000015">
    <property type="protein sequence ID" value="KDE40997.1"/>
    <property type="molecule type" value="Genomic_DNA"/>
</dbReference>
<feature type="coiled-coil region" evidence="6">
    <location>
        <begin position="90"/>
        <end position="152"/>
    </location>
</feature>
<evidence type="ECO:0000256" key="3">
    <source>
        <dbReference type="ARBA" id="ARBA00022729"/>
    </source>
</evidence>
<evidence type="ECO:0000256" key="7">
    <source>
        <dbReference type="SAM" id="Phobius"/>
    </source>
</evidence>
<dbReference type="RefSeq" id="WP_036543885.1">
    <property type="nucleotide sequence ID" value="NZ_JMSZ01000015.1"/>
</dbReference>
<dbReference type="PATRIC" id="fig|267850.7.peg.640"/>
<dbReference type="InterPro" id="IPR003646">
    <property type="entry name" value="SH3-like_bac-type"/>
</dbReference>
<evidence type="ECO:0000313" key="11">
    <source>
        <dbReference type="Proteomes" id="UP000027318"/>
    </source>
</evidence>
<dbReference type="Pfam" id="PF08239">
    <property type="entry name" value="SH3_3"/>
    <property type="match status" value="1"/>
</dbReference>
<dbReference type="NCBIfam" id="TIGR04211">
    <property type="entry name" value="SH3_and_anchor"/>
    <property type="match status" value="1"/>
</dbReference>
<reference evidence="10 11" key="1">
    <citation type="journal article" date="2005" name="Int. J. Syst. Evol. Microbiol.">
        <title>Nitrincola lacisaponensis gen. nov., sp. nov., a novel alkaliphilic bacterium isolated from an alkaline, saline lake.</title>
        <authorList>
            <person name="Dimitriu P.A."/>
            <person name="Shukla S.K."/>
            <person name="Conradt J."/>
            <person name="Marquez M.C."/>
            <person name="Ventosa A."/>
            <person name="Maglia A."/>
            <person name="Peyton B.M."/>
            <person name="Pinkart H.C."/>
            <person name="Mormile M.R."/>
        </authorList>
    </citation>
    <scope>NUCLEOTIDE SEQUENCE [LARGE SCALE GENOMIC DNA]</scope>
    <source>
        <strain evidence="10 11">4CA</strain>
    </source>
</reference>
<dbReference type="AlphaFoldDB" id="A0A063Y9K3"/>
<accession>A0A063Y9K3</accession>
<dbReference type="STRING" id="267850.ADINL_0646"/>
<keyword evidence="5 7" id="KW-0472">Membrane</keyword>
<dbReference type="Gene3D" id="2.30.30.40">
    <property type="entry name" value="SH3 Domains"/>
    <property type="match status" value="1"/>
</dbReference>
<organism evidence="10 11">
    <name type="scientific">Nitrincola lacisaponensis</name>
    <dbReference type="NCBI Taxonomy" id="267850"/>
    <lineage>
        <taxon>Bacteria</taxon>
        <taxon>Pseudomonadati</taxon>
        <taxon>Pseudomonadota</taxon>
        <taxon>Gammaproteobacteria</taxon>
        <taxon>Oceanospirillales</taxon>
        <taxon>Oceanospirillaceae</taxon>
        <taxon>Nitrincola</taxon>
    </lineage>
</organism>
<evidence type="ECO:0000259" key="9">
    <source>
        <dbReference type="PROSITE" id="PS51781"/>
    </source>
</evidence>
<dbReference type="InterPro" id="IPR016476">
    <property type="entry name" value="SH3_dom_pro"/>
</dbReference>
<keyword evidence="3 8" id="KW-0732">Signal</keyword>
<evidence type="ECO:0000256" key="5">
    <source>
        <dbReference type="ARBA" id="ARBA00023136"/>
    </source>
</evidence>
<comment type="caution">
    <text evidence="10">The sequence shown here is derived from an EMBL/GenBank/DDBJ whole genome shotgun (WGS) entry which is preliminary data.</text>
</comment>
<feature type="transmembrane region" description="Helical" evidence="7">
    <location>
        <begin position="154"/>
        <end position="175"/>
    </location>
</feature>
<feature type="chain" id="PRO_5001620231" evidence="8">
    <location>
        <begin position="20"/>
        <end position="189"/>
    </location>
</feature>
<evidence type="ECO:0000256" key="4">
    <source>
        <dbReference type="ARBA" id="ARBA00022989"/>
    </source>
</evidence>
<sequence>MKKLLSLSLLLALSVPLQAQETAHIADDVYVFTHGGPGNQYRINGRVNSGEPVTVLSRQNQYIQIRTESGRTSWVPAEFVATGESKLSQLPELEEALESSQTRIASQDQEIARLNDQLAAVSGNNAEYIDQVEGLQQQIRQLESEIANMDQSNLIRWLTHGGLVALGGVLLGLLVPYMPKRRKRRDDWF</sequence>